<proteinExistence type="predicted"/>
<accession>A0A3M7TAR7</accession>
<gene>
    <name evidence="1" type="ORF">BpHYR1_007572</name>
</gene>
<protein>
    <submittedName>
        <fullName evidence="1">Uncharacterized protein</fullName>
    </submittedName>
</protein>
<evidence type="ECO:0000313" key="2">
    <source>
        <dbReference type="Proteomes" id="UP000276133"/>
    </source>
</evidence>
<dbReference type="AlphaFoldDB" id="A0A3M7TAR7"/>
<dbReference type="Proteomes" id="UP000276133">
    <property type="component" value="Unassembled WGS sequence"/>
</dbReference>
<sequence>MASCFAFPEPYYQILANLVYVQNGQQNENIIKKVWKNPSNMNFLPELLNVFQYKLLKLLNVIWESTSQEEVSFVQISALLSFWIRNSCPNKSLNLKTKVSPIALKNHETPFLLKVGFL</sequence>
<name>A0A3M7TAR7_BRAPC</name>
<dbReference type="EMBL" id="REGN01000042">
    <property type="protein sequence ID" value="RNA44988.1"/>
    <property type="molecule type" value="Genomic_DNA"/>
</dbReference>
<organism evidence="1 2">
    <name type="scientific">Brachionus plicatilis</name>
    <name type="common">Marine rotifer</name>
    <name type="synonym">Brachionus muelleri</name>
    <dbReference type="NCBI Taxonomy" id="10195"/>
    <lineage>
        <taxon>Eukaryota</taxon>
        <taxon>Metazoa</taxon>
        <taxon>Spiralia</taxon>
        <taxon>Gnathifera</taxon>
        <taxon>Rotifera</taxon>
        <taxon>Eurotatoria</taxon>
        <taxon>Monogononta</taxon>
        <taxon>Pseudotrocha</taxon>
        <taxon>Ploima</taxon>
        <taxon>Brachionidae</taxon>
        <taxon>Brachionus</taxon>
    </lineage>
</organism>
<evidence type="ECO:0000313" key="1">
    <source>
        <dbReference type="EMBL" id="RNA44988.1"/>
    </source>
</evidence>
<comment type="caution">
    <text evidence="1">The sequence shown here is derived from an EMBL/GenBank/DDBJ whole genome shotgun (WGS) entry which is preliminary data.</text>
</comment>
<reference evidence="1 2" key="1">
    <citation type="journal article" date="2018" name="Sci. Rep.">
        <title>Genomic signatures of local adaptation to the degree of environmental predictability in rotifers.</title>
        <authorList>
            <person name="Franch-Gras L."/>
            <person name="Hahn C."/>
            <person name="Garcia-Roger E.M."/>
            <person name="Carmona M.J."/>
            <person name="Serra M."/>
            <person name="Gomez A."/>
        </authorList>
    </citation>
    <scope>NUCLEOTIDE SEQUENCE [LARGE SCALE GENOMIC DNA]</scope>
    <source>
        <strain evidence="1">HYR1</strain>
    </source>
</reference>
<keyword evidence="2" id="KW-1185">Reference proteome</keyword>